<accession>A0A1G1V925</accession>
<protein>
    <recommendedName>
        <fullName evidence="1">Uracil-DNA glycosylase-like domain-containing protein</fullName>
    </recommendedName>
</protein>
<dbReference type="AlphaFoldDB" id="A0A1G1V925"/>
<feature type="domain" description="Uracil-DNA glycosylase-like" evidence="1">
    <location>
        <begin position="40"/>
        <end position="175"/>
    </location>
</feature>
<gene>
    <name evidence="2" type="ORF">A3D26_03115</name>
</gene>
<dbReference type="STRING" id="1797516.A3D26_03115"/>
<evidence type="ECO:0000259" key="1">
    <source>
        <dbReference type="Pfam" id="PF03167"/>
    </source>
</evidence>
<comment type="caution">
    <text evidence="2">The sequence shown here is derived from an EMBL/GenBank/DDBJ whole genome shotgun (WGS) entry which is preliminary data.</text>
</comment>
<dbReference type="CDD" id="cd10035">
    <property type="entry name" value="UDG_like"/>
    <property type="match status" value="1"/>
</dbReference>
<reference evidence="2 3" key="1">
    <citation type="journal article" date="2016" name="Nat. Commun.">
        <title>Thousands of microbial genomes shed light on interconnected biogeochemical processes in an aquifer system.</title>
        <authorList>
            <person name="Anantharaman K."/>
            <person name="Brown C.T."/>
            <person name="Hug L.A."/>
            <person name="Sharon I."/>
            <person name="Castelle C.J."/>
            <person name="Probst A.J."/>
            <person name="Thomas B.C."/>
            <person name="Singh A."/>
            <person name="Wilkins M.J."/>
            <person name="Karaoz U."/>
            <person name="Brodie E.L."/>
            <person name="Williams K.H."/>
            <person name="Hubbard S.S."/>
            <person name="Banfield J.F."/>
        </authorList>
    </citation>
    <scope>NUCLEOTIDE SEQUENCE [LARGE SCALE GENOMIC DNA]</scope>
</reference>
<dbReference type="SUPFAM" id="SSF52141">
    <property type="entry name" value="Uracil-DNA glycosylase-like"/>
    <property type="match status" value="1"/>
</dbReference>
<name>A0A1G1V925_9BACT</name>
<dbReference type="Pfam" id="PF03167">
    <property type="entry name" value="UDG"/>
    <property type="match status" value="1"/>
</dbReference>
<dbReference type="EMBL" id="MHBZ01000009">
    <property type="protein sequence ID" value="OGY11954.1"/>
    <property type="molecule type" value="Genomic_DNA"/>
</dbReference>
<proteinExistence type="predicted"/>
<dbReference type="Gene3D" id="3.40.470.10">
    <property type="entry name" value="Uracil-DNA glycosylase-like domain"/>
    <property type="match status" value="1"/>
</dbReference>
<organism evidence="2 3">
    <name type="scientific">Candidatus Blackburnbacteria bacterium RIFCSPHIGHO2_02_FULL_44_20</name>
    <dbReference type="NCBI Taxonomy" id="1797516"/>
    <lineage>
        <taxon>Bacteria</taxon>
        <taxon>Candidatus Blackburniibacteriota</taxon>
    </lineage>
</organism>
<sequence length="213" mass="23788">MDKLAKVQPTQNAHNVYALDALANEIRRKNLLLYFMQLAERKPEVLLIGEAPGYQGCRWTGVSFCSEHIITNGIPEIDMFGSHKGYKKTDESEKVWKEPSATIVWNVLKGVKNLPLIWASYPYHPHKPGKRLTNRAPTSEELAIGRPFIQELIDIFGIKKVIAIGNKAELTLNKLNIPAPKVRHPSHGGAKLFAEGIHKLLSAKAENHGICRG</sequence>
<evidence type="ECO:0000313" key="3">
    <source>
        <dbReference type="Proteomes" id="UP000178319"/>
    </source>
</evidence>
<dbReference type="InterPro" id="IPR036895">
    <property type="entry name" value="Uracil-DNA_glycosylase-like_sf"/>
</dbReference>
<evidence type="ECO:0000313" key="2">
    <source>
        <dbReference type="EMBL" id="OGY11954.1"/>
    </source>
</evidence>
<dbReference type="Proteomes" id="UP000178319">
    <property type="component" value="Unassembled WGS sequence"/>
</dbReference>
<dbReference type="InterPro" id="IPR005122">
    <property type="entry name" value="Uracil-DNA_glycosylase-like"/>
</dbReference>